<organism evidence="1 2">
    <name type="scientific">Kingdonia uniflora</name>
    <dbReference type="NCBI Taxonomy" id="39325"/>
    <lineage>
        <taxon>Eukaryota</taxon>
        <taxon>Viridiplantae</taxon>
        <taxon>Streptophyta</taxon>
        <taxon>Embryophyta</taxon>
        <taxon>Tracheophyta</taxon>
        <taxon>Spermatophyta</taxon>
        <taxon>Magnoliopsida</taxon>
        <taxon>Ranunculales</taxon>
        <taxon>Circaeasteraceae</taxon>
        <taxon>Kingdonia</taxon>
    </lineage>
</organism>
<comment type="caution">
    <text evidence="1">The sequence shown here is derived from an EMBL/GenBank/DDBJ whole genome shotgun (WGS) entry which is preliminary data.</text>
</comment>
<evidence type="ECO:0000313" key="2">
    <source>
        <dbReference type="Proteomes" id="UP000541444"/>
    </source>
</evidence>
<keyword evidence="2" id="KW-1185">Reference proteome</keyword>
<proteinExistence type="predicted"/>
<reference evidence="1 2" key="1">
    <citation type="journal article" date="2020" name="IScience">
        <title>Genome Sequencing of the Endangered Kingdonia uniflora (Circaeasteraceae, Ranunculales) Reveals Potential Mechanisms of Evolutionary Specialization.</title>
        <authorList>
            <person name="Sun Y."/>
            <person name="Deng T."/>
            <person name="Zhang A."/>
            <person name="Moore M.J."/>
            <person name="Landis J.B."/>
            <person name="Lin N."/>
            <person name="Zhang H."/>
            <person name="Zhang X."/>
            <person name="Huang J."/>
            <person name="Zhang X."/>
            <person name="Sun H."/>
            <person name="Wang H."/>
        </authorList>
    </citation>
    <scope>NUCLEOTIDE SEQUENCE [LARGE SCALE GENOMIC DNA]</scope>
    <source>
        <strain evidence="1">TB1705</strain>
        <tissue evidence="1">Leaf</tissue>
    </source>
</reference>
<name>A0A7J7NDW5_9MAGN</name>
<protein>
    <submittedName>
        <fullName evidence="1">Uncharacterized protein</fullName>
    </submittedName>
</protein>
<dbReference type="EMBL" id="JACGCM010000858">
    <property type="protein sequence ID" value="KAF6165200.1"/>
    <property type="molecule type" value="Genomic_DNA"/>
</dbReference>
<sequence>MFFVVPMELHTSKLLEMIITLLRVIPTSISSNLFRRSSNIRRIFFSCFNLADSIAALASMLSCFNIADTLCDLCLDPSEVGVLRNRCQHNLIEKLCFFDLFAYFFHQGRFTNPSHSINPDQVGITIFQCFDDFLLGG</sequence>
<accession>A0A7J7NDW5</accession>
<dbReference type="Proteomes" id="UP000541444">
    <property type="component" value="Unassembled WGS sequence"/>
</dbReference>
<evidence type="ECO:0000313" key="1">
    <source>
        <dbReference type="EMBL" id="KAF6165200.1"/>
    </source>
</evidence>
<feature type="non-terminal residue" evidence="1">
    <location>
        <position position="137"/>
    </location>
</feature>
<dbReference type="AlphaFoldDB" id="A0A7J7NDW5"/>
<gene>
    <name evidence="1" type="ORF">GIB67_007185</name>
</gene>